<dbReference type="SUPFAM" id="SSF53448">
    <property type="entry name" value="Nucleotide-diphospho-sugar transferases"/>
    <property type="match status" value="1"/>
</dbReference>
<dbReference type="InterPro" id="IPR050088">
    <property type="entry name" value="IspD/TarI_cytidylyltransf_bact"/>
</dbReference>
<dbReference type="GO" id="GO:0050518">
    <property type="term" value="F:2-C-methyl-D-erythritol 4-phosphate cytidylyltransferase activity"/>
    <property type="evidence" value="ECO:0007669"/>
    <property type="project" value="TreeGrafter"/>
</dbReference>
<accession>A0A512DF24</accession>
<evidence type="ECO:0000313" key="4">
    <source>
        <dbReference type="Proteomes" id="UP000321181"/>
    </source>
</evidence>
<evidence type="ECO:0000256" key="2">
    <source>
        <dbReference type="ARBA" id="ARBA00022695"/>
    </source>
</evidence>
<dbReference type="Gene3D" id="3.90.550.10">
    <property type="entry name" value="Spore Coat Polysaccharide Biosynthesis Protein SpsA, Chain A"/>
    <property type="match status" value="1"/>
</dbReference>
<keyword evidence="1 3" id="KW-0808">Transferase</keyword>
<dbReference type="PANTHER" id="PTHR32125">
    <property type="entry name" value="2-C-METHYL-D-ERYTHRITOL 4-PHOSPHATE CYTIDYLYLTRANSFERASE, CHLOROPLASTIC"/>
    <property type="match status" value="1"/>
</dbReference>
<reference evidence="3 4" key="1">
    <citation type="submission" date="2019-07" db="EMBL/GenBank/DDBJ databases">
        <title>Whole genome shotgun sequence of Cellulomonas aerilata NBRC 106308.</title>
        <authorList>
            <person name="Hosoyama A."/>
            <person name="Uohara A."/>
            <person name="Ohji S."/>
            <person name="Ichikawa N."/>
        </authorList>
    </citation>
    <scope>NUCLEOTIDE SEQUENCE [LARGE SCALE GENOMIC DNA]</scope>
    <source>
        <strain evidence="3 4">NBRC 106308</strain>
    </source>
</reference>
<dbReference type="InterPro" id="IPR034683">
    <property type="entry name" value="IspD/TarI"/>
</dbReference>
<keyword evidence="4" id="KW-1185">Reference proteome</keyword>
<comment type="caution">
    <text evidence="3">The sequence shown here is derived from an EMBL/GenBank/DDBJ whole genome shotgun (WGS) entry which is preliminary data.</text>
</comment>
<dbReference type="PANTHER" id="PTHR32125:SF4">
    <property type="entry name" value="2-C-METHYL-D-ERYTHRITOL 4-PHOSPHATE CYTIDYLYLTRANSFERASE, CHLOROPLASTIC"/>
    <property type="match status" value="1"/>
</dbReference>
<proteinExistence type="predicted"/>
<dbReference type="EMBL" id="BJYY01000017">
    <property type="protein sequence ID" value="GEO35055.1"/>
    <property type="molecule type" value="Genomic_DNA"/>
</dbReference>
<keyword evidence="2 3" id="KW-0548">Nucleotidyltransferase</keyword>
<dbReference type="Proteomes" id="UP000321181">
    <property type="component" value="Unassembled WGS sequence"/>
</dbReference>
<evidence type="ECO:0000313" key="3">
    <source>
        <dbReference type="EMBL" id="GEO35055.1"/>
    </source>
</evidence>
<dbReference type="Pfam" id="PF01128">
    <property type="entry name" value="IspD"/>
    <property type="match status" value="1"/>
</dbReference>
<dbReference type="CDD" id="cd02516">
    <property type="entry name" value="CDP-ME_synthetase"/>
    <property type="match status" value="1"/>
</dbReference>
<dbReference type="RefSeq" id="WP_146905760.1">
    <property type="nucleotide sequence ID" value="NZ_BAAARM010000001.1"/>
</dbReference>
<dbReference type="InterPro" id="IPR029044">
    <property type="entry name" value="Nucleotide-diphossugar_trans"/>
</dbReference>
<name>A0A512DF24_9CELL</name>
<organism evidence="3 4">
    <name type="scientific">Cellulomonas aerilata</name>
    <dbReference type="NCBI Taxonomy" id="515326"/>
    <lineage>
        <taxon>Bacteria</taxon>
        <taxon>Bacillati</taxon>
        <taxon>Actinomycetota</taxon>
        <taxon>Actinomycetes</taxon>
        <taxon>Micrococcales</taxon>
        <taxon>Cellulomonadaceae</taxon>
        <taxon>Cellulomonas</taxon>
    </lineage>
</organism>
<gene>
    <name evidence="3" type="primary">ispD_2</name>
    <name evidence="3" type="ORF">CAE01nite_27800</name>
</gene>
<evidence type="ECO:0000256" key="1">
    <source>
        <dbReference type="ARBA" id="ARBA00022679"/>
    </source>
</evidence>
<sequence length="255" mass="27327">MGTADAIAIVFAGGIGSRMTNAAQPKQFLPVEGKPILVHTLEHFQKHPEVRAIYIATLASHVEDTWELVRRFGLDKVRRVVPGGASAQGSILNGMRCALEDGTPEDAVALVHDGVRPLINQALITDNIALARSRGNAITAIPCFETIARSTDGAHTIESVTRRDEMHILQAPQTVTLGRAFRLNVRSEEDGLLGDFVDQAQLLTHYGETMHLVPGFRGNVKITTDLDYLQYQILAASGHLAAVIGGTDPGAPAAA</sequence>
<protein>
    <submittedName>
        <fullName evidence="3">2-C-methyl-D-erythritol 4-phosphate cytidylyltransferase</fullName>
    </submittedName>
</protein>
<dbReference type="OrthoDB" id="9802561at2"/>
<dbReference type="AlphaFoldDB" id="A0A512DF24"/>